<dbReference type="RefSeq" id="WP_172154016.1">
    <property type="nucleotide sequence ID" value="NZ_CP053564.1"/>
</dbReference>
<dbReference type="Proteomes" id="UP000505377">
    <property type="component" value="Chromosome"/>
</dbReference>
<dbReference type="KEGG" id="pbro:HOP40_01325"/>
<evidence type="ECO:0000313" key="1">
    <source>
        <dbReference type="EMBL" id="QJY44641.1"/>
    </source>
</evidence>
<reference evidence="1 2" key="1">
    <citation type="submission" date="2020-05" db="EMBL/GenBank/DDBJ databases">
        <authorList>
            <person name="Mo P."/>
        </authorList>
    </citation>
    <scope>NUCLEOTIDE SEQUENCE [LARGE SCALE GENOMIC DNA]</scope>
    <source>
        <strain evidence="1 2">Gen01</strain>
    </source>
</reference>
<keyword evidence="2" id="KW-1185">Reference proteome</keyword>
<evidence type="ECO:0000313" key="2">
    <source>
        <dbReference type="Proteomes" id="UP000505377"/>
    </source>
</evidence>
<proteinExistence type="predicted"/>
<dbReference type="InterPro" id="IPR012467">
    <property type="entry name" value="DUF1684"/>
</dbReference>
<dbReference type="EMBL" id="CP053564">
    <property type="protein sequence ID" value="QJY44641.1"/>
    <property type="molecule type" value="Genomic_DNA"/>
</dbReference>
<sequence length="266" mass="28195">MTATLDLHSAWDAWHSDREEQLRAPHGWLSLTALHWLTPEPSTVEDLPGLWSATPDGVVVTAAAADGLFVRGVRGPLPVDGTAVLHPVNGLPGSLVEVGDKVVEIARRTDAHVLRVRDPQAPTRAAFTGVPAFDVDPAWVVDGVFEPYDEPRPITVDAVVDGLQHHLTAVGVVRFVLDGAEQALVAMPGKQGGLSLHFRDATLGVTTYPGGRSVQVPDPVDGRVTIDFNRLVNLPCAFTDFATCPLPPAGNTVSAAVTAGEKSPLR</sequence>
<dbReference type="Pfam" id="PF07920">
    <property type="entry name" value="DUF1684"/>
    <property type="match status" value="1"/>
</dbReference>
<protein>
    <submittedName>
        <fullName evidence="1">DUF1684 domain-containing protein</fullName>
    </submittedName>
</protein>
<dbReference type="AlphaFoldDB" id="A0A6M6JDT7"/>
<dbReference type="PANTHER" id="PTHR41913:SF1">
    <property type="entry name" value="DUF1684 DOMAIN-CONTAINING PROTEIN"/>
    <property type="match status" value="1"/>
</dbReference>
<organism evidence="1 2">
    <name type="scientific">Pseudonocardia broussonetiae</name>
    <dbReference type="NCBI Taxonomy" id="2736640"/>
    <lineage>
        <taxon>Bacteria</taxon>
        <taxon>Bacillati</taxon>
        <taxon>Actinomycetota</taxon>
        <taxon>Actinomycetes</taxon>
        <taxon>Pseudonocardiales</taxon>
        <taxon>Pseudonocardiaceae</taxon>
        <taxon>Pseudonocardia</taxon>
    </lineage>
</organism>
<gene>
    <name evidence="1" type="ORF">HOP40_01325</name>
</gene>
<accession>A0A6M6JDT7</accession>
<name>A0A6M6JDT7_9PSEU</name>
<dbReference type="PANTHER" id="PTHR41913">
    <property type="entry name" value="DUF1684 DOMAIN-CONTAINING PROTEIN"/>
    <property type="match status" value="1"/>
</dbReference>